<organism evidence="1 2">
    <name type="scientific">Rhizophagus clarus</name>
    <dbReference type="NCBI Taxonomy" id="94130"/>
    <lineage>
        <taxon>Eukaryota</taxon>
        <taxon>Fungi</taxon>
        <taxon>Fungi incertae sedis</taxon>
        <taxon>Mucoromycota</taxon>
        <taxon>Glomeromycotina</taxon>
        <taxon>Glomeromycetes</taxon>
        <taxon>Glomerales</taxon>
        <taxon>Glomeraceae</taxon>
        <taxon>Rhizophagus</taxon>
    </lineage>
</organism>
<dbReference type="AlphaFoldDB" id="A0A8H3R461"/>
<sequence length="96" mass="11045">MGNIINNGLPGTKSQQIFISGWALKENEKTCQRGSVKRITLQMYKELLKRVELGKIEENNVPKVSTITNWISTFSRKWKKAMVLRSLEENMDSENS</sequence>
<accession>A0A8H3R461</accession>
<reference evidence="1" key="1">
    <citation type="submission" date="2019-10" db="EMBL/GenBank/DDBJ databases">
        <title>Conservation and host-specific expression of non-tandemly repeated heterogenous ribosome RNA gene in arbuscular mycorrhizal fungi.</title>
        <authorList>
            <person name="Maeda T."/>
            <person name="Kobayashi Y."/>
            <person name="Nakagawa T."/>
            <person name="Ezawa T."/>
            <person name="Yamaguchi K."/>
            <person name="Bino T."/>
            <person name="Nishimoto Y."/>
            <person name="Shigenobu S."/>
            <person name="Kawaguchi M."/>
        </authorList>
    </citation>
    <scope>NUCLEOTIDE SEQUENCE</scope>
    <source>
        <strain evidence="1">HR1</strain>
    </source>
</reference>
<comment type="caution">
    <text evidence="1">The sequence shown here is derived from an EMBL/GenBank/DDBJ whole genome shotgun (WGS) entry which is preliminary data.</text>
</comment>
<proteinExistence type="predicted"/>
<dbReference type="Proteomes" id="UP000615446">
    <property type="component" value="Unassembled WGS sequence"/>
</dbReference>
<dbReference type="EMBL" id="BLAL01000306">
    <property type="protein sequence ID" value="GET02233.1"/>
    <property type="molecule type" value="Genomic_DNA"/>
</dbReference>
<evidence type="ECO:0000313" key="1">
    <source>
        <dbReference type="EMBL" id="GET02233.1"/>
    </source>
</evidence>
<gene>
    <name evidence="1" type="ORF">RCL2_002861700</name>
</gene>
<name>A0A8H3R461_9GLOM</name>
<dbReference type="OrthoDB" id="2429411at2759"/>
<protein>
    <submittedName>
        <fullName evidence="1">Uncharacterized protein</fullName>
    </submittedName>
</protein>
<evidence type="ECO:0000313" key="2">
    <source>
        <dbReference type="Proteomes" id="UP000615446"/>
    </source>
</evidence>